<dbReference type="EMBL" id="PKGU01000002">
    <property type="protein sequence ID" value="PKZ15292.1"/>
    <property type="molecule type" value="Genomic_DNA"/>
</dbReference>
<dbReference type="AlphaFoldDB" id="A0A2I1M589"/>
<keyword evidence="2" id="KW-0472">Membrane</keyword>
<evidence type="ECO:0000256" key="2">
    <source>
        <dbReference type="SAM" id="Phobius"/>
    </source>
</evidence>
<evidence type="ECO:0000313" key="4">
    <source>
        <dbReference type="Proteomes" id="UP000242263"/>
    </source>
</evidence>
<name>A0A2I1M589_9BIFI</name>
<organism evidence="3 4">
    <name type="scientific">Alloscardovia omnicolens</name>
    <dbReference type="NCBI Taxonomy" id="419015"/>
    <lineage>
        <taxon>Bacteria</taxon>
        <taxon>Bacillati</taxon>
        <taxon>Actinomycetota</taxon>
        <taxon>Actinomycetes</taxon>
        <taxon>Bifidobacteriales</taxon>
        <taxon>Bifidobacteriaceae</taxon>
        <taxon>Alloscardovia</taxon>
    </lineage>
</organism>
<proteinExistence type="predicted"/>
<evidence type="ECO:0000256" key="1">
    <source>
        <dbReference type="SAM" id="MobiDB-lite"/>
    </source>
</evidence>
<comment type="caution">
    <text evidence="3">The sequence shown here is derived from an EMBL/GenBank/DDBJ whole genome shotgun (WGS) entry which is preliminary data.</text>
</comment>
<reference evidence="3 4" key="1">
    <citation type="submission" date="2017-12" db="EMBL/GenBank/DDBJ databases">
        <title>Phylogenetic diversity of female urinary microbiome.</title>
        <authorList>
            <person name="Thomas-White K."/>
            <person name="Wolfe A.J."/>
        </authorList>
    </citation>
    <scope>NUCLEOTIDE SEQUENCE [LARGE SCALE GENOMIC DNA]</scope>
    <source>
        <strain evidence="3 4">UMB0064</strain>
    </source>
</reference>
<dbReference type="Proteomes" id="UP000242263">
    <property type="component" value="Unassembled WGS sequence"/>
</dbReference>
<keyword evidence="2" id="KW-1133">Transmembrane helix</keyword>
<accession>A0A2I1M589</accession>
<feature type="transmembrane region" description="Helical" evidence="2">
    <location>
        <begin position="107"/>
        <end position="126"/>
    </location>
</feature>
<gene>
    <name evidence="3" type="ORF">CYJ32_02615</name>
</gene>
<dbReference type="RefSeq" id="WP_049187962.1">
    <property type="nucleotide sequence ID" value="NZ_JASOXA010000002.1"/>
</dbReference>
<evidence type="ECO:0000313" key="3">
    <source>
        <dbReference type="EMBL" id="PKZ15292.1"/>
    </source>
</evidence>
<keyword evidence="2" id="KW-0812">Transmembrane</keyword>
<protein>
    <submittedName>
        <fullName evidence="3">Uncharacterized protein</fullName>
    </submittedName>
</protein>
<feature type="transmembrane region" description="Helical" evidence="2">
    <location>
        <begin position="64"/>
        <end position="87"/>
    </location>
</feature>
<feature type="transmembrane region" description="Helical" evidence="2">
    <location>
        <begin position="133"/>
        <end position="153"/>
    </location>
</feature>
<feature type="region of interest" description="Disordered" evidence="1">
    <location>
        <begin position="1"/>
        <end position="29"/>
    </location>
</feature>
<feature type="compositionally biased region" description="Pro residues" evidence="1">
    <location>
        <begin position="7"/>
        <end position="18"/>
    </location>
</feature>
<sequence length="260" mass="28236">MNQPQQPVQPAPAQPAPSNPGEIPNPLNTQFNQESAEAFTNFVNTTQSEIKNFSTLAFLNRANLMNLLASAAGVLTLLVMFMPFITIGHILSYSGYDLMRENSSSDTLFVLIFVVVTIVLTVLSYVTKKAGVTLSAGILAILAGIVGGPIGIFDMQQANELGGDFVFNPVGTGFFLYTILGFVILVAGILSVYYWWKNYQVSRASAPAQPVPPMQNPVANVPQCSSRFSQCNLHNQCRLSSQQLNQLSKIRITLTSSVLK</sequence>
<feature type="transmembrane region" description="Helical" evidence="2">
    <location>
        <begin position="173"/>
        <end position="196"/>
    </location>
</feature>